<name>A0AAX2GZ38_9FLAO</name>
<evidence type="ECO:0000313" key="1">
    <source>
        <dbReference type="EMBL" id="AMD85253.1"/>
    </source>
</evidence>
<dbReference type="EMBL" id="LT906449">
    <property type="protein sequence ID" value="SNV03850.1"/>
    <property type="molecule type" value="Genomic_DNA"/>
</dbReference>
<accession>A0AAX2GZ38</accession>
<sequence length="185" mass="20737">MAELKHNIILEGISGKFEGKYVFRQMNGKTFVSKRNKIRYIRTEAQDKQRKAFTEAVAYAKNAITDPNLMAIYEKKAIKMNKKPYHLAISDFMRTPNIDQVDMDGYHGKAGDTIDVYASSLVKITRITLSITNPKGILLESGEATCHNGGWQYHTTADNPSPIGSRIAITAYDLPNHTSTVIIEL</sequence>
<dbReference type="Proteomes" id="UP000065822">
    <property type="component" value="Chromosome"/>
</dbReference>
<evidence type="ECO:0000313" key="4">
    <source>
        <dbReference type="Proteomes" id="UP000215539"/>
    </source>
</evidence>
<dbReference type="KEGG" id="chg:AXF12_06855"/>
<proteinExistence type="predicted"/>
<evidence type="ECO:0000313" key="3">
    <source>
        <dbReference type="Proteomes" id="UP000065822"/>
    </source>
</evidence>
<evidence type="ECO:0000313" key="2">
    <source>
        <dbReference type="EMBL" id="SNV03850.1"/>
    </source>
</evidence>
<dbReference type="RefSeq" id="WP_066429505.1">
    <property type="nucleotide sequence ID" value="NZ_CP014227.1"/>
</dbReference>
<reference evidence="1 3" key="1">
    <citation type="submission" date="2016-02" db="EMBL/GenBank/DDBJ databases">
        <authorList>
            <person name="Holder M.E."/>
            <person name="Ajami N.J."/>
            <person name="Petrosino J.F."/>
        </authorList>
    </citation>
    <scope>NUCLEOTIDE SEQUENCE [LARGE SCALE GENOMIC DNA]</scope>
    <source>
        <strain evidence="1 3">CCUG 32990</strain>
    </source>
</reference>
<dbReference type="AlphaFoldDB" id="A0AAX2GZ38"/>
<dbReference type="Proteomes" id="UP000215539">
    <property type="component" value="Chromosome 1"/>
</dbReference>
<protein>
    <submittedName>
        <fullName evidence="2">Uncharacterized protein</fullName>
    </submittedName>
</protein>
<organism evidence="2 4">
    <name type="scientific">Capnocytophaga haemolytica</name>
    <dbReference type="NCBI Taxonomy" id="45243"/>
    <lineage>
        <taxon>Bacteria</taxon>
        <taxon>Pseudomonadati</taxon>
        <taxon>Bacteroidota</taxon>
        <taxon>Flavobacteriia</taxon>
        <taxon>Flavobacteriales</taxon>
        <taxon>Flavobacteriaceae</taxon>
        <taxon>Capnocytophaga</taxon>
    </lineage>
</organism>
<keyword evidence="3" id="KW-1185">Reference proteome</keyword>
<reference evidence="2 4" key="2">
    <citation type="submission" date="2017-06" db="EMBL/GenBank/DDBJ databases">
        <authorList>
            <consortium name="Pathogen Informatics"/>
        </authorList>
    </citation>
    <scope>NUCLEOTIDE SEQUENCE [LARGE SCALE GENOMIC DNA]</scope>
    <source>
        <strain evidence="2 4">NCTC12947</strain>
    </source>
</reference>
<dbReference type="EMBL" id="CP014227">
    <property type="protein sequence ID" value="AMD85253.1"/>
    <property type="molecule type" value="Genomic_DNA"/>
</dbReference>
<gene>
    <name evidence="1" type="ORF">AXF12_06855</name>
    <name evidence="2" type="ORF">SAMEA44541418_00334</name>
</gene>